<comment type="caution">
    <text evidence="2">The sequence shown here is derived from an EMBL/GenBank/DDBJ whole genome shotgun (WGS) entry which is preliminary data.</text>
</comment>
<dbReference type="AlphaFoldDB" id="A0A1J5FGX2"/>
<dbReference type="Gene3D" id="3.30.460.10">
    <property type="entry name" value="Beta Polymerase, domain 2"/>
    <property type="match status" value="1"/>
</dbReference>
<dbReference type="InterPro" id="IPR041633">
    <property type="entry name" value="Polbeta"/>
</dbReference>
<proteinExistence type="predicted"/>
<dbReference type="InterPro" id="IPR052930">
    <property type="entry name" value="TA_antitoxin_MntA"/>
</dbReference>
<dbReference type="PANTHER" id="PTHR43852:SF3">
    <property type="entry name" value="NUCLEOTIDYLTRANSFERASE"/>
    <property type="match status" value="1"/>
</dbReference>
<dbReference type="Proteomes" id="UP000183922">
    <property type="component" value="Unassembled WGS sequence"/>
</dbReference>
<evidence type="ECO:0000259" key="1">
    <source>
        <dbReference type="Pfam" id="PF18765"/>
    </source>
</evidence>
<evidence type="ECO:0000313" key="3">
    <source>
        <dbReference type="Proteomes" id="UP000183922"/>
    </source>
</evidence>
<dbReference type="PANTHER" id="PTHR43852">
    <property type="entry name" value="NUCLEOTIDYLTRANSFERASE"/>
    <property type="match status" value="1"/>
</dbReference>
<dbReference type="SUPFAM" id="SSF81301">
    <property type="entry name" value="Nucleotidyltransferase"/>
    <property type="match status" value="1"/>
</dbReference>
<dbReference type="CDD" id="cd05403">
    <property type="entry name" value="NT_KNTase_like"/>
    <property type="match status" value="1"/>
</dbReference>
<dbReference type="NCBIfam" id="NF047752">
    <property type="entry name" value="MntA_antitoxin"/>
    <property type="match status" value="1"/>
</dbReference>
<feature type="domain" description="Polymerase beta nucleotidyltransferase" evidence="1">
    <location>
        <begin position="12"/>
        <end position="99"/>
    </location>
</feature>
<evidence type="ECO:0000313" key="2">
    <source>
        <dbReference type="EMBL" id="OIP55671.1"/>
    </source>
</evidence>
<sequence length="134" mass="15445">MTFDYEKNYLIIKKLAEKHGLVLVALFGSVAKGKIHKQSDVDLAVLAEHRLRPAELAEMQFDFSQNLSIKDLELADLKSASPLLLKQIAQYAKLLYEKEPSAFARFKIYGYKSYMEAKPLFILREFQLNKFLSL</sequence>
<name>A0A1J5FGX2_9BACT</name>
<protein>
    <recommendedName>
        <fullName evidence="1">Polymerase beta nucleotidyltransferase domain-containing protein</fullName>
    </recommendedName>
</protein>
<gene>
    <name evidence="2" type="ORF">AUK13_02575</name>
</gene>
<dbReference type="EMBL" id="MNYR01000039">
    <property type="protein sequence ID" value="OIP55671.1"/>
    <property type="molecule type" value="Genomic_DNA"/>
</dbReference>
<reference evidence="2 3" key="1">
    <citation type="journal article" date="2016" name="Environ. Microbiol.">
        <title>Genomic resolution of a cold subsurface aquifer community provides metabolic insights for novel microbes adapted to high CO concentrations.</title>
        <authorList>
            <person name="Probst A.J."/>
            <person name="Castelle C.J."/>
            <person name="Singh A."/>
            <person name="Brown C.T."/>
            <person name="Anantharaman K."/>
            <person name="Sharon I."/>
            <person name="Hug L.A."/>
            <person name="Burstein D."/>
            <person name="Emerson J.B."/>
            <person name="Thomas B.C."/>
            <person name="Banfield J.F."/>
        </authorList>
    </citation>
    <scope>NUCLEOTIDE SEQUENCE [LARGE SCALE GENOMIC DNA]</scope>
    <source>
        <strain evidence="2">CG2_30_39_24</strain>
    </source>
</reference>
<dbReference type="InterPro" id="IPR043519">
    <property type="entry name" value="NT_sf"/>
</dbReference>
<dbReference type="STRING" id="1805236.AUK13_02575"/>
<organism evidence="2 3">
    <name type="scientific">Candidatus Kuenenbacteria bacterium CG2_30_39_24</name>
    <dbReference type="NCBI Taxonomy" id="1805236"/>
    <lineage>
        <taxon>Bacteria</taxon>
        <taxon>Candidatus Kueneniibacteriota</taxon>
    </lineage>
</organism>
<dbReference type="Pfam" id="PF18765">
    <property type="entry name" value="Polbeta"/>
    <property type="match status" value="1"/>
</dbReference>
<accession>A0A1J5FGX2</accession>